<comment type="caution">
    <text evidence="2">The sequence shown here is derived from an EMBL/GenBank/DDBJ whole genome shotgun (WGS) entry which is preliminary data.</text>
</comment>
<organism evidence="2 3">
    <name type="scientific">Lentinula aciculospora</name>
    <dbReference type="NCBI Taxonomy" id="153920"/>
    <lineage>
        <taxon>Eukaryota</taxon>
        <taxon>Fungi</taxon>
        <taxon>Dikarya</taxon>
        <taxon>Basidiomycota</taxon>
        <taxon>Agaricomycotina</taxon>
        <taxon>Agaricomycetes</taxon>
        <taxon>Agaricomycetidae</taxon>
        <taxon>Agaricales</taxon>
        <taxon>Marasmiineae</taxon>
        <taxon>Omphalotaceae</taxon>
        <taxon>Lentinula</taxon>
    </lineage>
</organism>
<evidence type="ECO:0000256" key="1">
    <source>
        <dbReference type="SAM" id="Phobius"/>
    </source>
</evidence>
<feature type="transmembrane region" description="Helical" evidence="1">
    <location>
        <begin position="21"/>
        <end position="42"/>
    </location>
</feature>
<protein>
    <submittedName>
        <fullName evidence="2">Uncharacterized protein</fullName>
    </submittedName>
</protein>
<gene>
    <name evidence="2" type="ORF">J3R30DRAFT_3481007</name>
</gene>
<keyword evidence="1" id="KW-0812">Transmembrane</keyword>
<name>A0A9W9ABL0_9AGAR</name>
<evidence type="ECO:0000313" key="2">
    <source>
        <dbReference type="EMBL" id="KAJ4478355.1"/>
    </source>
</evidence>
<dbReference type="EMBL" id="JAOTPV010000009">
    <property type="protein sequence ID" value="KAJ4478355.1"/>
    <property type="molecule type" value="Genomic_DNA"/>
</dbReference>
<sequence length="90" mass="10331">MLKEVMNVRTRPSDVAKLLMFLVESGSAFLCIQFAFMRVVILADNAPTFVPVSTAERIIKEFFNIASVLYPLSIIIMVHRRWSKLFTLTH</sequence>
<reference evidence="2" key="1">
    <citation type="submission" date="2022-08" db="EMBL/GenBank/DDBJ databases">
        <title>A Global Phylogenomic Analysis of the Shiitake Genus Lentinula.</title>
        <authorList>
            <consortium name="DOE Joint Genome Institute"/>
            <person name="Sierra-Patev S."/>
            <person name="Min B."/>
            <person name="Naranjo-Ortiz M."/>
            <person name="Looney B."/>
            <person name="Konkel Z."/>
            <person name="Slot J.C."/>
            <person name="Sakamoto Y."/>
            <person name="Steenwyk J.L."/>
            <person name="Rokas A."/>
            <person name="Carro J."/>
            <person name="Camarero S."/>
            <person name="Ferreira P."/>
            <person name="Molpeceres G."/>
            <person name="Ruiz-Duenas F.J."/>
            <person name="Serrano A."/>
            <person name="Henrissat B."/>
            <person name="Drula E."/>
            <person name="Hughes K.W."/>
            <person name="Mata J.L."/>
            <person name="Ishikawa N.K."/>
            <person name="Vargas-Isla R."/>
            <person name="Ushijima S."/>
            <person name="Smith C.A."/>
            <person name="Ahrendt S."/>
            <person name="Andreopoulos W."/>
            <person name="He G."/>
            <person name="Labutti K."/>
            <person name="Lipzen A."/>
            <person name="Ng V."/>
            <person name="Riley R."/>
            <person name="Sandor L."/>
            <person name="Barry K."/>
            <person name="Martinez A.T."/>
            <person name="Xiao Y."/>
            <person name="Gibbons J.G."/>
            <person name="Terashima K."/>
            <person name="Grigoriev I.V."/>
            <person name="Hibbett D.S."/>
        </authorList>
    </citation>
    <scope>NUCLEOTIDE SEQUENCE</scope>
    <source>
        <strain evidence="2">JLM2183</strain>
    </source>
</reference>
<keyword evidence="3" id="KW-1185">Reference proteome</keyword>
<dbReference type="Proteomes" id="UP001150266">
    <property type="component" value="Unassembled WGS sequence"/>
</dbReference>
<keyword evidence="1" id="KW-1133">Transmembrane helix</keyword>
<evidence type="ECO:0000313" key="3">
    <source>
        <dbReference type="Proteomes" id="UP001150266"/>
    </source>
</evidence>
<dbReference type="AlphaFoldDB" id="A0A9W9ABL0"/>
<feature type="transmembrane region" description="Helical" evidence="1">
    <location>
        <begin position="62"/>
        <end position="78"/>
    </location>
</feature>
<keyword evidence="1" id="KW-0472">Membrane</keyword>
<accession>A0A9W9ABL0</accession>
<proteinExistence type="predicted"/>